<dbReference type="EnsemblProtists" id="PYU1_T013870">
    <property type="protein sequence ID" value="PYU1_T013870"/>
    <property type="gene ID" value="PYU1_G013841"/>
</dbReference>
<evidence type="ECO:0000313" key="4">
    <source>
        <dbReference type="EnsemblProtists" id="PYU1_T013870"/>
    </source>
</evidence>
<dbReference type="PROSITE" id="PS50082">
    <property type="entry name" value="WD_REPEATS_2"/>
    <property type="match status" value="4"/>
</dbReference>
<sequence length="344" mass="37352">EGGVRVRTDCPSEVFCTRFSPDGKFLAAGCGDGAIRVFNVHDGKLSYTLMQPQNTYGFGMPCTAIRFRPLNSASKTKNVLLAVNSNGSVEHWHITSGKCLHAITNDQNQLYALDYRPDGAMFATAGKDHAVRVYDEATKTEVVCMKGGHGTLTAGHSNRVFSVKFFHEDDNMIVSGGWDNTLQIWDIRAGHSVRGIYGPHVAGDAIDINDRNEILTGSWRPESPLELWDYGTGKRLCVVPWNQSSVRSEPCFLYAAQFSKGPNGQLIAGGGSGSNEAKVFNHDSGNRLVGTIAGLSRGVFSLDFSPQGDKMVVAGADSAIRIIDVYDYVSGDRARERPVTPSIK</sequence>
<dbReference type="InParanoid" id="K3X9H1"/>
<dbReference type="InterPro" id="IPR019775">
    <property type="entry name" value="WD40_repeat_CS"/>
</dbReference>
<dbReference type="SUPFAM" id="SSF50978">
    <property type="entry name" value="WD40 repeat-like"/>
    <property type="match status" value="1"/>
</dbReference>
<organism evidence="4 5">
    <name type="scientific">Globisporangium ultimum (strain ATCC 200006 / CBS 805.95 / DAOM BR144)</name>
    <name type="common">Pythium ultimum</name>
    <dbReference type="NCBI Taxonomy" id="431595"/>
    <lineage>
        <taxon>Eukaryota</taxon>
        <taxon>Sar</taxon>
        <taxon>Stramenopiles</taxon>
        <taxon>Oomycota</taxon>
        <taxon>Peronosporomycetes</taxon>
        <taxon>Pythiales</taxon>
        <taxon>Pythiaceae</taxon>
        <taxon>Globisporangium</taxon>
    </lineage>
</organism>
<feature type="repeat" description="WD" evidence="3">
    <location>
        <begin position="292"/>
        <end position="325"/>
    </location>
</feature>
<dbReference type="OMA" id="KVKLWHV"/>
<protein>
    <submittedName>
        <fullName evidence="4">Uncharacterized protein</fullName>
    </submittedName>
</protein>
<evidence type="ECO:0000313" key="5">
    <source>
        <dbReference type="Proteomes" id="UP000019132"/>
    </source>
</evidence>
<keyword evidence="5" id="KW-1185">Reference proteome</keyword>
<dbReference type="EMBL" id="GL376595">
    <property type="status" value="NOT_ANNOTATED_CDS"/>
    <property type="molecule type" value="Genomic_DNA"/>
</dbReference>
<keyword evidence="1 3" id="KW-0853">WD repeat</keyword>
<dbReference type="eggNOG" id="KOG0266">
    <property type="taxonomic scope" value="Eukaryota"/>
</dbReference>
<dbReference type="InterPro" id="IPR036322">
    <property type="entry name" value="WD40_repeat_dom_sf"/>
</dbReference>
<dbReference type="PROSITE" id="PS00678">
    <property type="entry name" value="WD_REPEATS_1"/>
    <property type="match status" value="1"/>
</dbReference>
<dbReference type="AlphaFoldDB" id="K3X9H1"/>
<dbReference type="Proteomes" id="UP000019132">
    <property type="component" value="Unassembled WGS sequence"/>
</dbReference>
<dbReference type="HOGENOM" id="CLU_047907_0_0_1"/>
<evidence type="ECO:0000256" key="2">
    <source>
        <dbReference type="ARBA" id="ARBA00022737"/>
    </source>
</evidence>
<proteinExistence type="predicted"/>
<dbReference type="SMART" id="SM00320">
    <property type="entry name" value="WD40"/>
    <property type="match status" value="5"/>
</dbReference>
<evidence type="ECO:0000256" key="3">
    <source>
        <dbReference type="PROSITE-ProRule" id="PRU00221"/>
    </source>
</evidence>
<dbReference type="InterPro" id="IPR015943">
    <property type="entry name" value="WD40/YVTN_repeat-like_dom_sf"/>
</dbReference>
<dbReference type="PANTHER" id="PTHR47822:SF2">
    <property type="entry name" value="F-BOX AND WD-40 DOMAIN PROTEIN 7"/>
    <property type="match status" value="1"/>
</dbReference>
<name>K3X9H1_GLOUD</name>
<dbReference type="Pfam" id="PF00400">
    <property type="entry name" value="WD40"/>
    <property type="match status" value="4"/>
</dbReference>
<dbReference type="PANTHER" id="PTHR47822">
    <property type="entry name" value="CARBOHYDRATE BINDING DOMAIN CONTAINING PROTEIN"/>
    <property type="match status" value="1"/>
</dbReference>
<reference evidence="5" key="2">
    <citation type="submission" date="2010-04" db="EMBL/GenBank/DDBJ databases">
        <authorList>
            <person name="Buell R."/>
            <person name="Hamilton J."/>
            <person name="Hostetler J."/>
        </authorList>
    </citation>
    <scope>NUCLEOTIDE SEQUENCE [LARGE SCALE GENOMIC DNA]</scope>
    <source>
        <strain evidence="5">DAOM:BR144</strain>
    </source>
</reference>
<reference evidence="5" key="1">
    <citation type="journal article" date="2010" name="Genome Biol.">
        <title>Genome sequence of the necrotrophic plant pathogen Pythium ultimum reveals original pathogenicity mechanisms and effector repertoire.</title>
        <authorList>
            <person name="Levesque C.A."/>
            <person name="Brouwer H."/>
            <person name="Cano L."/>
            <person name="Hamilton J.P."/>
            <person name="Holt C."/>
            <person name="Huitema E."/>
            <person name="Raffaele S."/>
            <person name="Robideau G.P."/>
            <person name="Thines M."/>
            <person name="Win J."/>
            <person name="Zerillo M.M."/>
            <person name="Beakes G.W."/>
            <person name="Boore J.L."/>
            <person name="Busam D."/>
            <person name="Dumas B."/>
            <person name="Ferriera S."/>
            <person name="Fuerstenberg S.I."/>
            <person name="Gachon C.M."/>
            <person name="Gaulin E."/>
            <person name="Govers F."/>
            <person name="Grenville-Briggs L."/>
            <person name="Horner N."/>
            <person name="Hostetler J."/>
            <person name="Jiang R.H."/>
            <person name="Johnson J."/>
            <person name="Krajaejun T."/>
            <person name="Lin H."/>
            <person name="Meijer H.J."/>
            <person name="Moore B."/>
            <person name="Morris P."/>
            <person name="Phuntmart V."/>
            <person name="Puiu D."/>
            <person name="Shetty J."/>
            <person name="Stajich J.E."/>
            <person name="Tripathy S."/>
            <person name="Wawra S."/>
            <person name="van West P."/>
            <person name="Whitty B.R."/>
            <person name="Coutinho P.M."/>
            <person name="Henrissat B."/>
            <person name="Martin F."/>
            <person name="Thomas P.D."/>
            <person name="Tyler B.M."/>
            <person name="De Vries R.P."/>
            <person name="Kamoun S."/>
            <person name="Yandell M."/>
            <person name="Tisserat N."/>
            <person name="Buell C.R."/>
        </authorList>
    </citation>
    <scope>NUCLEOTIDE SEQUENCE</scope>
    <source>
        <strain evidence="5">DAOM:BR144</strain>
    </source>
</reference>
<accession>K3X9H1</accession>
<keyword evidence="2" id="KW-0677">Repeat</keyword>
<evidence type="ECO:0000256" key="1">
    <source>
        <dbReference type="ARBA" id="ARBA00022574"/>
    </source>
</evidence>
<feature type="repeat" description="WD" evidence="3">
    <location>
        <begin position="14"/>
        <end position="48"/>
    </location>
</feature>
<feature type="repeat" description="WD" evidence="3">
    <location>
        <begin position="103"/>
        <end position="135"/>
    </location>
</feature>
<dbReference type="VEuPathDB" id="FungiDB:PYU1_G013841"/>
<dbReference type="PROSITE" id="PS50294">
    <property type="entry name" value="WD_REPEATS_REGION"/>
    <property type="match status" value="1"/>
</dbReference>
<dbReference type="Gene3D" id="2.130.10.10">
    <property type="entry name" value="YVTN repeat-like/Quinoprotein amine dehydrogenase"/>
    <property type="match status" value="2"/>
</dbReference>
<dbReference type="InterPro" id="IPR001680">
    <property type="entry name" value="WD40_rpt"/>
</dbReference>
<reference evidence="4" key="3">
    <citation type="submission" date="2015-02" db="UniProtKB">
        <authorList>
            <consortium name="EnsemblProtists"/>
        </authorList>
    </citation>
    <scope>IDENTIFICATION</scope>
    <source>
        <strain evidence="4">DAOM BR144</strain>
    </source>
</reference>
<feature type="repeat" description="WD" evidence="3">
    <location>
        <begin position="153"/>
        <end position="195"/>
    </location>
</feature>
<dbReference type="STRING" id="431595.K3X9H1"/>